<keyword evidence="2" id="KW-1185">Reference proteome</keyword>
<dbReference type="EMBL" id="JBHFNT010000004">
    <property type="protein sequence ID" value="MFB2832911.1"/>
    <property type="molecule type" value="Genomic_DNA"/>
</dbReference>
<protein>
    <submittedName>
        <fullName evidence="1">Uncharacterized protein</fullName>
    </submittedName>
</protein>
<evidence type="ECO:0000313" key="2">
    <source>
        <dbReference type="Proteomes" id="UP001576780"/>
    </source>
</evidence>
<evidence type="ECO:0000313" key="1">
    <source>
        <dbReference type="EMBL" id="MFB2832911.1"/>
    </source>
</evidence>
<dbReference type="RefSeq" id="WP_413275388.1">
    <property type="nucleotide sequence ID" value="NZ_JBHFNT010000004.1"/>
</dbReference>
<gene>
    <name evidence="1" type="ORF">ACE1CA_00100</name>
</gene>
<dbReference type="Proteomes" id="UP001576780">
    <property type="component" value="Unassembled WGS sequence"/>
</dbReference>
<organism evidence="1 2">
    <name type="scientific">Floridaenema evergladense BLCC-F167</name>
    <dbReference type="NCBI Taxonomy" id="3153639"/>
    <lineage>
        <taxon>Bacteria</taxon>
        <taxon>Bacillati</taxon>
        <taxon>Cyanobacteriota</taxon>
        <taxon>Cyanophyceae</taxon>
        <taxon>Oscillatoriophycideae</taxon>
        <taxon>Aerosakkonematales</taxon>
        <taxon>Aerosakkonemataceae</taxon>
        <taxon>Floridanema</taxon>
        <taxon>Floridanema evergladense</taxon>
    </lineage>
</organism>
<proteinExistence type="predicted"/>
<reference evidence="1 2" key="1">
    <citation type="submission" date="2024-09" db="EMBL/GenBank/DDBJ databases">
        <title>Floridaenema gen nov. (Aerosakkonemataceae, Aerosakkonematales ord. nov., Cyanobacteria) from benthic tropical and subtropical fresh waters, with the description of four new species.</title>
        <authorList>
            <person name="Moretto J.A."/>
            <person name="Berthold D.E."/>
            <person name="Lefler F.W."/>
            <person name="Huang I.-S."/>
            <person name="Laughinghouse H. IV."/>
        </authorList>
    </citation>
    <scope>NUCLEOTIDE SEQUENCE [LARGE SCALE GENOMIC DNA]</scope>
    <source>
        <strain evidence="1 2">BLCC-F167</strain>
    </source>
</reference>
<sequence length="212" mass="23612">MPIPTTVVSKIVDYCKVKGYKLFTDIGELNIVYVEGMDTNGIVNKDEPNQFNDVRLVLNSDLKLAKVDENTFANWGATTEPGRYYTNKPMNPGGAARIAFGQYKAWSVGTHGNSQPHEALVQVAPVSVYRDKNKDGLRTGDRLDTGLFGINQHWGFDLPPDNVGTASAGCLVGRTREGHRQFMKLVKTDPRYQKDRNYVFWTTVIPGDELGI</sequence>
<accession>A0ABV4WCV7</accession>
<name>A0ABV4WCV7_9CYAN</name>
<comment type="caution">
    <text evidence="1">The sequence shown here is derived from an EMBL/GenBank/DDBJ whole genome shotgun (WGS) entry which is preliminary data.</text>
</comment>